<keyword evidence="2 4" id="KW-1133">Transmembrane helix</keyword>
<name>A0A1Z4KW62_ANAVA</name>
<geneLocation type="plasmid" evidence="5">
    <name>plasmid2</name>
</geneLocation>
<keyword evidence="1 4" id="KW-0812">Transmembrane</keyword>
<proteinExistence type="predicted"/>
<dbReference type="GO" id="GO:0030255">
    <property type="term" value="P:protein secretion by the type IV secretion system"/>
    <property type="evidence" value="ECO:0007669"/>
    <property type="project" value="InterPro"/>
</dbReference>
<dbReference type="EMBL" id="AP018218">
    <property type="protein sequence ID" value="BAY73219.1"/>
    <property type="molecule type" value="Genomic_DNA"/>
</dbReference>
<keyword evidence="5" id="KW-0614">Plasmid</keyword>
<accession>A0A1Z4KW62</accession>
<gene>
    <name evidence="5" type="ORF">NIES23_60470</name>
</gene>
<feature type="transmembrane region" description="Helical" evidence="4">
    <location>
        <begin position="246"/>
        <end position="266"/>
    </location>
</feature>
<dbReference type="InterPro" id="IPR007688">
    <property type="entry name" value="Conjugal_tfr_TrbL/VirB6"/>
</dbReference>
<feature type="transmembrane region" description="Helical" evidence="4">
    <location>
        <begin position="312"/>
        <end position="337"/>
    </location>
</feature>
<evidence type="ECO:0000256" key="2">
    <source>
        <dbReference type="ARBA" id="ARBA00022989"/>
    </source>
</evidence>
<evidence type="ECO:0000313" key="5">
    <source>
        <dbReference type="EMBL" id="BAY73219.1"/>
    </source>
</evidence>
<reference evidence="5 6" key="1">
    <citation type="submission" date="2017-06" db="EMBL/GenBank/DDBJ databases">
        <title>Genome sequencing of cyanobaciteial culture collection at National Institute for Environmental Studies (NIES).</title>
        <authorList>
            <person name="Hirose Y."/>
            <person name="Shimura Y."/>
            <person name="Fujisawa T."/>
            <person name="Nakamura Y."/>
            <person name="Kawachi M."/>
        </authorList>
    </citation>
    <scope>NUCLEOTIDE SEQUENCE [LARGE SCALE GENOMIC DNA]</scope>
    <source>
        <strain evidence="5 6">NIES-23</strain>
        <plasmid evidence="6">Plasmid Plasmid2 dna</plasmid>
    </source>
</reference>
<evidence type="ECO:0000256" key="4">
    <source>
        <dbReference type="SAM" id="Phobius"/>
    </source>
</evidence>
<organism evidence="5 6">
    <name type="scientific">Trichormus variabilis NIES-23</name>
    <dbReference type="NCBI Taxonomy" id="1973479"/>
    <lineage>
        <taxon>Bacteria</taxon>
        <taxon>Bacillati</taxon>
        <taxon>Cyanobacteriota</taxon>
        <taxon>Cyanophyceae</taxon>
        <taxon>Nostocales</taxon>
        <taxon>Nostocaceae</taxon>
        <taxon>Trichormus</taxon>
    </lineage>
</organism>
<sequence>MLNNLTNFLYLLAVTGDTNAEDIVDGAINGSRMVVSSFNQDWQDLASGNSEVFKAVVAVSALCGVVFVSFWSLSWYSRLTQEGFSNEVINEMVYPLLICLMLTVNNGQLLASTSLMFRNVAVGLNDKVLSITRNGITLRDAIRTANMDQAFALSAQAQMQECVQKPTEAKDEQGNITNPQDICKEEKIKQIKKNAQEYKEKYGLPSYSNSWNPLDIAGQTINSMVQALSWIIFSGLQAAFQYVVQVAFLLNAYIAPIFLVLSLFPFGAKPIYAWVSGWLSLTLVLMSYSIVCGIAASAIVNASNNNPLFLQLVQAILSPILALAIGSGGGMAAFSCFSSSGRLVSGRVFR</sequence>
<feature type="transmembrane region" description="Helical" evidence="4">
    <location>
        <begin position="278"/>
        <end position="300"/>
    </location>
</feature>
<evidence type="ECO:0000313" key="6">
    <source>
        <dbReference type="Proteomes" id="UP000217507"/>
    </source>
</evidence>
<feature type="transmembrane region" description="Helical" evidence="4">
    <location>
        <begin position="52"/>
        <end position="72"/>
    </location>
</feature>
<dbReference type="Proteomes" id="UP000217507">
    <property type="component" value="Plasmid Plasmid2 dna"/>
</dbReference>
<evidence type="ECO:0000256" key="3">
    <source>
        <dbReference type="ARBA" id="ARBA00023136"/>
    </source>
</evidence>
<keyword evidence="3 4" id="KW-0472">Membrane</keyword>
<dbReference type="AlphaFoldDB" id="A0A1Z4KW62"/>
<dbReference type="Pfam" id="PF04610">
    <property type="entry name" value="TrbL"/>
    <property type="match status" value="1"/>
</dbReference>
<protein>
    <submittedName>
        <fullName evidence="5">Uncharacterized protein</fullName>
    </submittedName>
</protein>
<evidence type="ECO:0000256" key="1">
    <source>
        <dbReference type="ARBA" id="ARBA00022692"/>
    </source>
</evidence>